<reference evidence="2 3" key="1">
    <citation type="submission" date="2019-06" db="EMBL/GenBank/DDBJ databases">
        <authorList>
            <person name="Livingstone P."/>
            <person name="Whitworth D."/>
        </authorList>
    </citation>
    <scope>NUCLEOTIDE SEQUENCE [LARGE SCALE GENOMIC DNA]</scope>
    <source>
        <strain evidence="2 3">AM401</strain>
    </source>
</reference>
<proteinExistence type="predicted"/>
<organism evidence="2 3">
    <name type="scientific">Myxococcus llanfairpwllgwyngyllgogerychwyrndrobwllllantysiliogogogochensis</name>
    <dbReference type="NCBI Taxonomy" id="2590453"/>
    <lineage>
        <taxon>Bacteria</taxon>
        <taxon>Pseudomonadati</taxon>
        <taxon>Myxococcota</taxon>
        <taxon>Myxococcia</taxon>
        <taxon>Myxococcales</taxon>
        <taxon>Cystobacterineae</taxon>
        <taxon>Myxococcaceae</taxon>
        <taxon>Myxococcus</taxon>
    </lineage>
</organism>
<gene>
    <name evidence="2" type="ORF">FJV41_38385</name>
</gene>
<dbReference type="EMBL" id="VIFM01000240">
    <property type="protein sequence ID" value="TQF10638.1"/>
    <property type="molecule type" value="Genomic_DNA"/>
</dbReference>
<feature type="coiled-coil region" evidence="1">
    <location>
        <begin position="120"/>
        <end position="147"/>
    </location>
</feature>
<dbReference type="Proteomes" id="UP000315369">
    <property type="component" value="Unassembled WGS sequence"/>
</dbReference>
<dbReference type="AlphaFoldDB" id="A0A540WNN2"/>
<evidence type="ECO:0000313" key="2">
    <source>
        <dbReference type="EMBL" id="TQF10638.1"/>
    </source>
</evidence>
<dbReference type="NCBIfam" id="TIGR02268">
    <property type="entry name" value="Myxococcus xanthus paralogous family TIGR02268"/>
    <property type="match status" value="1"/>
</dbReference>
<keyword evidence="1" id="KW-0175">Coiled coil</keyword>
<name>A0A540WNN2_9BACT</name>
<dbReference type="Pfam" id="PF09544">
    <property type="entry name" value="DUF2381"/>
    <property type="match status" value="1"/>
</dbReference>
<dbReference type="OrthoDB" id="5522147at2"/>
<sequence>MMVALGGELAPVRRIEVGAEPRVPAPEIRIAPGRSTTFFFDARILPDELSLEGRERFQRLGISDDHLALVPSSALREGERLRLGLRFRDGAAPEQVTFVLVVDAVLGEPQVEVYRRARSVESYRQEVEELKGRLSQARFELDRLQLEGRSSGGVESLVAALENPEELAVRPLTPTKVVAHPEVSVSQSRFVTHQMRWRAIRVDLRALPGGAGWVATGASLTDARGRSHKVLSHWQTAPLREDVAQALVVRVDHTTDLDPGHYVLKLWDAKGRTVTLEGLSLK</sequence>
<accession>A0A540WNN2</accession>
<comment type="caution">
    <text evidence="2">The sequence shown here is derived from an EMBL/GenBank/DDBJ whole genome shotgun (WGS) entry which is preliminary data.</text>
</comment>
<protein>
    <submittedName>
        <fullName evidence="2">DUF2381 family protein</fullName>
    </submittedName>
</protein>
<keyword evidence="3" id="KW-1185">Reference proteome</keyword>
<dbReference type="InterPro" id="IPR011754">
    <property type="entry name" value="Mxa_paralog_2268"/>
</dbReference>
<evidence type="ECO:0000256" key="1">
    <source>
        <dbReference type="SAM" id="Coils"/>
    </source>
</evidence>
<evidence type="ECO:0000313" key="3">
    <source>
        <dbReference type="Proteomes" id="UP000315369"/>
    </source>
</evidence>